<feature type="region of interest" description="Disordered" evidence="1">
    <location>
        <begin position="114"/>
        <end position="344"/>
    </location>
</feature>
<gene>
    <name evidence="3" type="ORF">GRF29_164g199258</name>
</gene>
<feature type="region of interest" description="Disordered" evidence="1">
    <location>
        <begin position="579"/>
        <end position="628"/>
    </location>
</feature>
<name>A0AAN6LRA0_9PLEO</name>
<evidence type="ECO:0000313" key="3">
    <source>
        <dbReference type="EMBL" id="KAK3201658.1"/>
    </source>
</evidence>
<evidence type="ECO:0000313" key="4">
    <source>
        <dbReference type="Proteomes" id="UP001280581"/>
    </source>
</evidence>
<feature type="region of interest" description="Disordered" evidence="1">
    <location>
        <begin position="520"/>
        <end position="541"/>
    </location>
</feature>
<feature type="compositionally biased region" description="Acidic residues" evidence="1">
    <location>
        <begin position="745"/>
        <end position="755"/>
    </location>
</feature>
<sequence length="773" mass="84917">MRVRLTVQRHNLPPSNIIWTIPDTASPQAYTIARLLEDVNRIIPLEAEQWGLEDYVVEVGGFECLHFSPVSQTLKEEDIVSIRPLLTAEVRSRALCGRNQISEDGRHLVDGIPFGRPYLRQPHRPAITIPPRKRRRLEEDTAEGNQPSDSTGTGLITASGHAASPSRNEPRKSGKKEVQFARADGEDWSDSEEDEDFEPGHVSEGSIDSDSDTESSSTASDTPTLPKTSPPHQRSNPSELHNSSAASDTYISSGTSSGGDSGPFPADLSGSDSSSVSGSSDSDSGSESEDYSSSSSSSDSDSDSTSESDSDSDSDGSPEIQSSKPCAPPFSGSTKTHQRNRRRREVMKLKKFKAEGKLHPDASLADLRMYLGEPVTNESDSADVTSSKAMSKTMGKRKRLDTDDSKVEAMDNDTVELERRREELMARLKDASPSVEMTQTTPAQDTMHRMSEAPSGAASSTVIAEFAIRKDSHTTAPPAKRLRPNIPAIGRILQRQAIVDAPCTVTLEYRLTYRQNVERKSKNTRAIEEPPEPEGASDPDFWKTRINLSAFECWDEDHELSAPPFPFEQHWDPASKLMRESQARKKKKKGKQAQEQDQWPTDNVDEEPEETPILDYDDSPETVKAGSDPTDAIESQIMQDVQFATKSDLPPLPDDVGKLPALQPSHIQVGAVIVFKSWTIDPVTVTPHISAYKTAIVEKEGDSGHGAGTFRLKLAARDLTPKTENKLDQHGKPIKNAVSGFRMDSDEDEDEDEGIWEGTFAELVEPKQLKAAD</sequence>
<feature type="compositionally biased region" description="Acidic residues" evidence="1">
    <location>
        <begin position="603"/>
        <end position="620"/>
    </location>
</feature>
<feature type="compositionally biased region" description="Acidic residues" evidence="1">
    <location>
        <begin position="186"/>
        <end position="197"/>
    </location>
</feature>
<dbReference type="EMBL" id="WVTA01000015">
    <property type="protein sequence ID" value="KAK3201658.1"/>
    <property type="molecule type" value="Genomic_DNA"/>
</dbReference>
<feature type="domain" description="DUF7357" evidence="2">
    <location>
        <begin position="1"/>
        <end position="132"/>
    </location>
</feature>
<dbReference type="Proteomes" id="UP001280581">
    <property type="component" value="Unassembled WGS sequence"/>
</dbReference>
<keyword evidence="4" id="KW-1185">Reference proteome</keyword>
<feature type="region of interest" description="Disordered" evidence="1">
    <location>
        <begin position="377"/>
        <end position="415"/>
    </location>
</feature>
<dbReference type="AlphaFoldDB" id="A0AAN6LRA0"/>
<feature type="compositionally biased region" description="Polar residues" evidence="1">
    <location>
        <begin position="225"/>
        <end position="246"/>
    </location>
</feature>
<feature type="compositionally biased region" description="Low complexity" evidence="1">
    <location>
        <begin position="269"/>
        <end position="283"/>
    </location>
</feature>
<dbReference type="InterPro" id="IPR055781">
    <property type="entry name" value="DUF7357"/>
</dbReference>
<feature type="compositionally biased region" description="Basic and acidic residues" evidence="1">
    <location>
        <begin position="721"/>
        <end position="731"/>
    </location>
</feature>
<feature type="compositionally biased region" description="Polar residues" evidence="1">
    <location>
        <begin position="377"/>
        <end position="390"/>
    </location>
</feature>
<reference evidence="3 4" key="1">
    <citation type="submission" date="2021-02" db="EMBL/GenBank/DDBJ databases">
        <title>Genome assembly of Pseudopithomyces chartarum.</title>
        <authorList>
            <person name="Jauregui R."/>
            <person name="Singh J."/>
            <person name="Voisey C."/>
        </authorList>
    </citation>
    <scope>NUCLEOTIDE SEQUENCE [LARGE SCALE GENOMIC DNA]</scope>
    <source>
        <strain evidence="3 4">AGR01</strain>
    </source>
</reference>
<evidence type="ECO:0000256" key="1">
    <source>
        <dbReference type="SAM" id="MobiDB-lite"/>
    </source>
</evidence>
<protein>
    <recommendedName>
        <fullName evidence="2">DUF7357 domain-containing protein</fullName>
    </recommendedName>
</protein>
<feature type="compositionally biased region" description="Polar residues" evidence="1">
    <location>
        <begin position="143"/>
        <end position="156"/>
    </location>
</feature>
<feature type="compositionally biased region" description="Basic and acidic residues" evidence="1">
    <location>
        <begin position="400"/>
        <end position="409"/>
    </location>
</feature>
<comment type="caution">
    <text evidence="3">The sequence shown here is derived from an EMBL/GenBank/DDBJ whole genome shotgun (WGS) entry which is preliminary data.</text>
</comment>
<feature type="compositionally biased region" description="Acidic residues" evidence="1">
    <location>
        <begin position="300"/>
        <end position="316"/>
    </location>
</feature>
<feature type="compositionally biased region" description="Basic and acidic residues" evidence="1">
    <location>
        <begin position="168"/>
        <end position="185"/>
    </location>
</feature>
<accession>A0AAN6LRA0</accession>
<feature type="compositionally biased region" description="Low complexity" evidence="1">
    <location>
        <begin position="214"/>
        <end position="224"/>
    </location>
</feature>
<organism evidence="3 4">
    <name type="scientific">Pseudopithomyces chartarum</name>
    <dbReference type="NCBI Taxonomy" id="1892770"/>
    <lineage>
        <taxon>Eukaryota</taxon>
        <taxon>Fungi</taxon>
        <taxon>Dikarya</taxon>
        <taxon>Ascomycota</taxon>
        <taxon>Pezizomycotina</taxon>
        <taxon>Dothideomycetes</taxon>
        <taxon>Pleosporomycetidae</taxon>
        <taxon>Pleosporales</taxon>
        <taxon>Massarineae</taxon>
        <taxon>Didymosphaeriaceae</taxon>
        <taxon>Pseudopithomyces</taxon>
    </lineage>
</organism>
<evidence type="ECO:0000259" key="2">
    <source>
        <dbReference type="Pfam" id="PF24054"/>
    </source>
</evidence>
<feature type="region of interest" description="Disordered" evidence="1">
    <location>
        <begin position="721"/>
        <end position="759"/>
    </location>
</feature>
<proteinExistence type="predicted"/>
<dbReference type="Pfam" id="PF24054">
    <property type="entry name" value="DUF7357"/>
    <property type="match status" value="1"/>
</dbReference>